<feature type="compositionally biased region" description="Low complexity" evidence="1">
    <location>
        <begin position="385"/>
        <end position="399"/>
    </location>
</feature>
<keyword evidence="2" id="KW-0472">Membrane</keyword>
<dbReference type="InterPro" id="IPR033246">
    <property type="entry name" value="BIN4"/>
</dbReference>
<name>A0A078G4B0_BRANA</name>
<dbReference type="STRING" id="3708.A0A078G4B0"/>
<feature type="compositionally biased region" description="Low complexity" evidence="1">
    <location>
        <begin position="178"/>
        <end position="187"/>
    </location>
</feature>
<evidence type="ECO:0000313" key="4">
    <source>
        <dbReference type="Proteomes" id="UP000028999"/>
    </source>
</evidence>
<dbReference type="GO" id="GO:0042023">
    <property type="term" value="P:DNA endoreduplication"/>
    <property type="evidence" value="ECO:0000318"/>
    <property type="project" value="GO_Central"/>
</dbReference>
<dbReference type="PANTHER" id="PTHR34810:SF1">
    <property type="entry name" value="DNA-BINDING PROTEIN BIN4"/>
    <property type="match status" value="1"/>
</dbReference>
<dbReference type="PaxDb" id="3708-A0A078G4B0"/>
<protein>
    <submittedName>
        <fullName evidence="3">BnaA09g04800D protein</fullName>
    </submittedName>
</protein>
<dbReference type="Gramene" id="CDY19827">
    <property type="protein sequence ID" value="CDY19827"/>
    <property type="gene ID" value="GSBRNA2T00009588001"/>
</dbReference>
<feature type="transmembrane region" description="Helical" evidence="2">
    <location>
        <begin position="69"/>
        <end position="90"/>
    </location>
</feature>
<sequence>MTQKKVESSPEIATGGGGGDIGKKINFGGGDGGDDDGDDDDYFDEFDDDDDGDEGGLFRRRMFLAEVKTSLSLCFVFIVIVTVLFFFVLYQGGDDSVWLVSSDSEPPSTDPIKQQVIISTEEDEDLVILDIEVEPAVKKAPKKKASSSRQIPKEESSAQETNEDSIVAEEVTTDKNTKPSSGSSSKLPLVLSEKVNRSKVLVECEGDSIDLSGDMGAVGRVVVSDTTEDVFLDLKGMSPIPFISLASLFMLLLAMPVEPDRTDYVTRIQRIRTIYKSTIIPSRTFCVVNVSQSEAKIEAIMNDFIQLTPVSNVYEAETMVEGTLEGFSFESDDEGNKNAKTGSKPPDDQSGDTAEITTKGSGKAKAKCENVVGKKRGRPSKEKQQQQPAAKKARSSSAPKKTKPKK</sequence>
<keyword evidence="2" id="KW-0812">Transmembrane</keyword>
<feature type="region of interest" description="Disordered" evidence="1">
    <location>
        <begin position="326"/>
        <end position="406"/>
    </location>
</feature>
<dbReference type="GO" id="GO:0005634">
    <property type="term" value="C:nucleus"/>
    <property type="evidence" value="ECO:0000318"/>
    <property type="project" value="GO_Central"/>
</dbReference>
<dbReference type="GO" id="GO:0003690">
    <property type="term" value="F:double-stranded DNA binding"/>
    <property type="evidence" value="ECO:0000318"/>
    <property type="project" value="GO_Central"/>
</dbReference>
<keyword evidence="2" id="KW-1133">Transmembrane helix</keyword>
<dbReference type="Proteomes" id="UP000028999">
    <property type="component" value="Unassembled WGS sequence"/>
</dbReference>
<gene>
    <name evidence="3" type="primary">BnaA09g04800D</name>
    <name evidence="3" type="ORF">GSBRNA2T00009588001</name>
</gene>
<evidence type="ECO:0000256" key="1">
    <source>
        <dbReference type="SAM" id="MobiDB-lite"/>
    </source>
</evidence>
<dbReference type="OMA" id="FLDLKGM"/>
<reference evidence="3 4" key="1">
    <citation type="journal article" date="2014" name="Science">
        <title>Plant genetics. Early allopolyploid evolution in the post-Neolithic Brassica napus oilseed genome.</title>
        <authorList>
            <person name="Chalhoub B."/>
            <person name="Denoeud F."/>
            <person name="Liu S."/>
            <person name="Parkin I.A."/>
            <person name="Tang H."/>
            <person name="Wang X."/>
            <person name="Chiquet J."/>
            <person name="Belcram H."/>
            <person name="Tong C."/>
            <person name="Samans B."/>
            <person name="Correa M."/>
            <person name="Da Silva C."/>
            <person name="Just J."/>
            <person name="Falentin C."/>
            <person name="Koh C.S."/>
            <person name="Le Clainche I."/>
            <person name="Bernard M."/>
            <person name="Bento P."/>
            <person name="Noel B."/>
            <person name="Labadie K."/>
            <person name="Alberti A."/>
            <person name="Charles M."/>
            <person name="Arnaud D."/>
            <person name="Guo H."/>
            <person name="Daviaud C."/>
            <person name="Alamery S."/>
            <person name="Jabbari K."/>
            <person name="Zhao M."/>
            <person name="Edger P.P."/>
            <person name="Chelaifa H."/>
            <person name="Tack D."/>
            <person name="Lassalle G."/>
            <person name="Mestiri I."/>
            <person name="Schnel N."/>
            <person name="Le Paslier M.C."/>
            <person name="Fan G."/>
            <person name="Renault V."/>
            <person name="Bayer P.E."/>
            <person name="Golicz A.A."/>
            <person name="Manoli S."/>
            <person name="Lee T.H."/>
            <person name="Thi V.H."/>
            <person name="Chalabi S."/>
            <person name="Hu Q."/>
            <person name="Fan C."/>
            <person name="Tollenaere R."/>
            <person name="Lu Y."/>
            <person name="Battail C."/>
            <person name="Shen J."/>
            <person name="Sidebottom C.H."/>
            <person name="Wang X."/>
            <person name="Canaguier A."/>
            <person name="Chauveau A."/>
            <person name="Berard A."/>
            <person name="Deniot G."/>
            <person name="Guan M."/>
            <person name="Liu Z."/>
            <person name="Sun F."/>
            <person name="Lim Y.P."/>
            <person name="Lyons E."/>
            <person name="Town C.D."/>
            <person name="Bancroft I."/>
            <person name="Wang X."/>
            <person name="Meng J."/>
            <person name="Ma J."/>
            <person name="Pires J.C."/>
            <person name="King G.J."/>
            <person name="Brunel D."/>
            <person name="Delourme R."/>
            <person name="Renard M."/>
            <person name="Aury J.M."/>
            <person name="Adams K.L."/>
            <person name="Batley J."/>
            <person name="Snowdon R.J."/>
            <person name="Tost J."/>
            <person name="Edwards D."/>
            <person name="Zhou Y."/>
            <person name="Hua W."/>
            <person name="Sharpe A.G."/>
            <person name="Paterson A.H."/>
            <person name="Guan C."/>
            <person name="Wincker P."/>
        </authorList>
    </citation>
    <scope>NUCLEOTIDE SEQUENCE [LARGE SCALE GENOMIC DNA]</scope>
    <source>
        <strain evidence="4">cv. Darmor-bzh</strain>
    </source>
</reference>
<feature type="compositionally biased region" description="Polar residues" evidence="1">
    <location>
        <begin position="351"/>
        <end position="360"/>
    </location>
</feature>
<evidence type="ECO:0000256" key="2">
    <source>
        <dbReference type="SAM" id="Phobius"/>
    </source>
</evidence>
<feature type="region of interest" description="Disordered" evidence="1">
    <location>
        <begin position="142"/>
        <end position="187"/>
    </location>
</feature>
<dbReference type="GO" id="GO:0009330">
    <property type="term" value="C:DNA topoisomerase type II (double strand cut, ATP-hydrolyzing) complex"/>
    <property type="evidence" value="ECO:0000318"/>
    <property type="project" value="GO_Central"/>
</dbReference>
<feature type="region of interest" description="Disordered" evidence="1">
    <location>
        <begin position="1"/>
        <end position="48"/>
    </location>
</feature>
<keyword evidence="4" id="KW-1185">Reference proteome</keyword>
<feature type="compositionally biased region" description="Acidic residues" evidence="1">
    <location>
        <begin position="32"/>
        <end position="48"/>
    </location>
</feature>
<dbReference type="GO" id="GO:0051276">
    <property type="term" value="P:chromosome organization"/>
    <property type="evidence" value="ECO:0000318"/>
    <property type="project" value="GO_Central"/>
</dbReference>
<dbReference type="PANTHER" id="PTHR34810">
    <property type="entry name" value="DNA-BINDING PROTEIN BIN4"/>
    <property type="match status" value="1"/>
</dbReference>
<evidence type="ECO:0000313" key="3">
    <source>
        <dbReference type="EMBL" id="CDY19827.1"/>
    </source>
</evidence>
<organism evidence="3 4">
    <name type="scientific">Brassica napus</name>
    <name type="common">Rape</name>
    <dbReference type="NCBI Taxonomy" id="3708"/>
    <lineage>
        <taxon>Eukaryota</taxon>
        <taxon>Viridiplantae</taxon>
        <taxon>Streptophyta</taxon>
        <taxon>Embryophyta</taxon>
        <taxon>Tracheophyta</taxon>
        <taxon>Spermatophyta</taxon>
        <taxon>Magnoliopsida</taxon>
        <taxon>eudicotyledons</taxon>
        <taxon>Gunneridae</taxon>
        <taxon>Pentapetalae</taxon>
        <taxon>rosids</taxon>
        <taxon>malvids</taxon>
        <taxon>Brassicales</taxon>
        <taxon>Brassicaceae</taxon>
        <taxon>Brassiceae</taxon>
        <taxon>Brassica</taxon>
    </lineage>
</organism>
<dbReference type="AlphaFoldDB" id="A0A078G4B0"/>
<proteinExistence type="predicted"/>
<dbReference type="EMBL" id="LK032100">
    <property type="protein sequence ID" value="CDY19827.1"/>
    <property type="molecule type" value="Genomic_DNA"/>
</dbReference>
<accession>A0A078G4B0</accession>